<dbReference type="InterPro" id="IPR017853">
    <property type="entry name" value="GH"/>
</dbReference>
<dbReference type="eggNOG" id="ENOG502SG9C">
    <property type="taxonomic scope" value="Eukaryota"/>
</dbReference>
<dbReference type="InterPro" id="IPR005199">
    <property type="entry name" value="Glyco_hydro_79"/>
</dbReference>
<dbReference type="GO" id="GO:0005615">
    <property type="term" value="C:extracellular space"/>
    <property type="evidence" value="ECO:0007669"/>
    <property type="project" value="TreeGrafter"/>
</dbReference>
<dbReference type="Gene3D" id="3.20.20.80">
    <property type="entry name" value="Glycosidases"/>
    <property type="match status" value="1"/>
</dbReference>
<comment type="similarity">
    <text evidence="1">Belongs to the glycosyl hydrolase 79 family.</text>
</comment>
<keyword evidence="3" id="KW-1185">Reference proteome</keyword>
<dbReference type="GO" id="GO:0031012">
    <property type="term" value="C:extracellular matrix"/>
    <property type="evidence" value="ECO:0007669"/>
    <property type="project" value="TreeGrafter"/>
</dbReference>
<dbReference type="EMBL" id="ACPB03022058">
    <property type="status" value="NOT_ANNOTATED_CDS"/>
    <property type="molecule type" value="Genomic_DNA"/>
</dbReference>
<organism evidence="2 3">
    <name type="scientific">Rhodnius prolixus</name>
    <name type="common">Triatomid bug</name>
    <dbReference type="NCBI Taxonomy" id="13249"/>
    <lineage>
        <taxon>Eukaryota</taxon>
        <taxon>Metazoa</taxon>
        <taxon>Ecdysozoa</taxon>
        <taxon>Arthropoda</taxon>
        <taxon>Hexapoda</taxon>
        <taxon>Insecta</taxon>
        <taxon>Pterygota</taxon>
        <taxon>Neoptera</taxon>
        <taxon>Paraneoptera</taxon>
        <taxon>Hemiptera</taxon>
        <taxon>Heteroptera</taxon>
        <taxon>Panheteroptera</taxon>
        <taxon>Cimicomorpha</taxon>
        <taxon>Reduviidae</taxon>
        <taxon>Triatominae</taxon>
        <taxon>Rhodnius</taxon>
    </lineage>
</organism>
<name>T1HEG7_RHOPR</name>
<dbReference type="Pfam" id="PF03662">
    <property type="entry name" value="Glyco_hydro_79n"/>
    <property type="match status" value="1"/>
</dbReference>
<dbReference type="EnsemblMetazoa" id="RPRC002439-RA">
    <property type="protein sequence ID" value="RPRC002439-PA"/>
    <property type="gene ID" value="RPRC002439"/>
</dbReference>
<proteinExistence type="inferred from homology"/>
<protein>
    <submittedName>
        <fullName evidence="2">Uncharacterized protein</fullName>
    </submittedName>
</protein>
<reference evidence="2" key="1">
    <citation type="submission" date="2015-05" db="UniProtKB">
        <authorList>
            <consortium name="EnsemblMetazoa"/>
        </authorList>
    </citation>
    <scope>IDENTIFICATION</scope>
</reference>
<dbReference type="AlphaFoldDB" id="T1HEG7"/>
<evidence type="ECO:0000313" key="3">
    <source>
        <dbReference type="Proteomes" id="UP000015103"/>
    </source>
</evidence>
<dbReference type="InParanoid" id="T1HEG7"/>
<dbReference type="PANTHER" id="PTHR46145:SF4">
    <property type="entry name" value="HEPARANASE"/>
    <property type="match status" value="1"/>
</dbReference>
<dbReference type="HOGENOM" id="CLU_362335_0_0_1"/>
<dbReference type="GO" id="GO:0016798">
    <property type="term" value="F:hydrolase activity, acting on glycosyl bonds"/>
    <property type="evidence" value="ECO:0007669"/>
    <property type="project" value="InterPro"/>
</dbReference>
<dbReference type="STRING" id="13249.T1HEG7"/>
<dbReference type="SUPFAM" id="SSF51445">
    <property type="entry name" value="(Trans)glycosidases"/>
    <property type="match status" value="1"/>
</dbReference>
<dbReference type="VEuPathDB" id="VectorBase:RPRC002439"/>
<sequence>MMILEEDSDIKSIHVAWLKMPPDKVLQFTFDTWKVINLLDKRFLSFSIDTSQIYRGLRNPSLSLRKRVKHLGGGYLRVGGTAADMLVFSPSLRVQQERSMPPDGGLCSNEQIKCGLLFSNNHIRLFSMSAEDWHDINDFCQNVGLKLLFDLNVLLRNREAWNFSNAEYLIDYSYAYQYDIDWQLGNEPNSFPHVFGVEFPPKHLSDDFKTLKSLLERYSIYNKSKIIGPDVTNPSTKAKKGPGRYLNEFLENKPDISAVSWHHYYTGPNANLSMFLNVSLYNEFKENCRQYVNITKKNTPLKPIWITETGSAYGGGVKELSDTFVASFLWIDKLGVAAREGISLVVRQSLYRASYALLNSYSLLPNPDYWVSILYKKLVGRRVLDVTCDSCGISSALRVYGHCSKKSPRIVLYGVNLDNVPLGLSLPMNVTTTALLYSLTSPSLTSRSVGFWNRHRCDIQFRNGCGQLLKNLAYRTIIVHLLDVIIVDVRDLVTSQLTCSDIEKKGSGAAFDLEQLKELSKIDPEDLNKCFVLLGKEPLVPEKASALWASIVYLFGSAEDIPEERLQQLGWISSGIPSEQFMNLSYTDVDTVAAFGKATHLSKEQLVNLKEAVMEQWCGKNEEDLTGYDLAVLRQILCAFNASSVQMIHPVSYKEAAGELSTLFNCSEEVMKELARLAMDEDAFGNPSSWTSIQLANVGCVITGLDLVSVVPAIAMEGLTPDIIKCLPANVLKAMTEEQIRNLAPAAAFSLTKEQVAALDNNKKSALQQAIT</sequence>
<dbReference type="PANTHER" id="PTHR46145">
    <property type="entry name" value="HEPARANASE"/>
    <property type="match status" value="1"/>
</dbReference>
<evidence type="ECO:0000313" key="2">
    <source>
        <dbReference type="EnsemblMetazoa" id="RPRC002439-PA"/>
    </source>
</evidence>
<evidence type="ECO:0000256" key="1">
    <source>
        <dbReference type="ARBA" id="ARBA00009800"/>
    </source>
</evidence>
<dbReference type="GO" id="GO:0016020">
    <property type="term" value="C:membrane"/>
    <property type="evidence" value="ECO:0007669"/>
    <property type="project" value="InterPro"/>
</dbReference>
<accession>T1HEG7</accession>
<dbReference type="Proteomes" id="UP000015103">
    <property type="component" value="Unassembled WGS sequence"/>
</dbReference>